<evidence type="ECO:0000313" key="1">
    <source>
        <dbReference type="EMBL" id="TWP46274.1"/>
    </source>
</evidence>
<name>A0A563EI79_9PSEU</name>
<dbReference type="AlphaFoldDB" id="A0A563EI79"/>
<dbReference type="EMBL" id="VOBR01000034">
    <property type="protein sequence ID" value="TWP46274.1"/>
    <property type="molecule type" value="Genomic_DNA"/>
</dbReference>
<proteinExistence type="predicted"/>
<dbReference type="InterPro" id="IPR038765">
    <property type="entry name" value="Papain-like_cys_pep_sf"/>
</dbReference>
<dbReference type="OrthoDB" id="9815928at2"/>
<gene>
    <name evidence="1" type="ORF">FKR81_36680</name>
</gene>
<organism evidence="1 2">
    <name type="scientific">Lentzea tibetensis</name>
    <dbReference type="NCBI Taxonomy" id="2591470"/>
    <lineage>
        <taxon>Bacteria</taxon>
        <taxon>Bacillati</taxon>
        <taxon>Actinomycetota</taxon>
        <taxon>Actinomycetes</taxon>
        <taxon>Pseudonocardiales</taxon>
        <taxon>Pseudonocardiaceae</taxon>
        <taxon>Lentzea</taxon>
    </lineage>
</organism>
<protein>
    <recommendedName>
        <fullName evidence="3">NlpC/P60 domain-containing protein</fullName>
    </recommendedName>
</protein>
<evidence type="ECO:0008006" key="3">
    <source>
        <dbReference type="Google" id="ProtNLM"/>
    </source>
</evidence>
<keyword evidence="2" id="KW-1185">Reference proteome</keyword>
<comment type="caution">
    <text evidence="1">The sequence shown here is derived from an EMBL/GenBank/DDBJ whole genome shotgun (WGS) entry which is preliminary data.</text>
</comment>
<dbReference type="Gene3D" id="3.90.1720.10">
    <property type="entry name" value="endopeptidase domain like (from Nostoc punctiforme)"/>
    <property type="match status" value="1"/>
</dbReference>
<dbReference type="SUPFAM" id="SSF54001">
    <property type="entry name" value="Cysteine proteinases"/>
    <property type="match status" value="1"/>
</dbReference>
<dbReference type="RefSeq" id="WP_146358821.1">
    <property type="nucleotide sequence ID" value="NZ_VOBR01000034.1"/>
</dbReference>
<reference evidence="1 2" key="1">
    <citation type="submission" date="2019-07" db="EMBL/GenBank/DDBJ databases">
        <title>Lentzea xizangensis sp. nov., isolated from Qinghai-Tibetan Plateau Soils.</title>
        <authorList>
            <person name="Huang J."/>
        </authorList>
    </citation>
    <scope>NUCLEOTIDE SEQUENCE [LARGE SCALE GENOMIC DNA]</scope>
    <source>
        <strain evidence="1 2">FXJ1.1311</strain>
    </source>
</reference>
<evidence type="ECO:0000313" key="2">
    <source>
        <dbReference type="Proteomes" id="UP000316639"/>
    </source>
</evidence>
<accession>A0A563EI79</accession>
<dbReference type="Proteomes" id="UP000316639">
    <property type="component" value="Unassembled WGS sequence"/>
</dbReference>
<sequence>MSTSRVPGRLTSRAEIIERAESWLRRPVAYGQNKFHANEFGIYRADCSGYVSMAWGMPGRPEDRHGGLDTVGLAGASVEISQGELVAGDVLIRTDGTNLTRHVVLFGGWADEAGEKYWGYEQAGGTRTALRLVTFPYETSPELYVSRRYLNVVEEAA</sequence>